<evidence type="ECO:0000256" key="8">
    <source>
        <dbReference type="PIRSR" id="PIRSR640255-1"/>
    </source>
</evidence>
<dbReference type="SMART" id="SM00892">
    <property type="entry name" value="Endonuclease_NS"/>
    <property type="match status" value="1"/>
</dbReference>
<evidence type="ECO:0000313" key="13">
    <source>
        <dbReference type="EMBL" id="MDT0337586.1"/>
    </source>
</evidence>
<accession>A0AAE4G9H2</accession>
<sequence>MRIHRLISGLLYATILSCTTADARGLLTYLLEHEPSRAKTEYRPKSLHRDEALALYSPRQQQPGFSSCVDLFPGSRPLDPGIVPGKWRPLSLCSDQFAVLYSQTSKTPLIVVERLTSVQLRQATRQERTNAFFPDPRIPASSRAELTDFKDQPGIDRGHQAPAGDAVSVRAMAQSFALSNMVAQASSNNRGAWSKVESDVRKFVLRARGNVFVYTGPLFLGDHANGNVIIGRSVWVPSHLFKLVYDEASGRSWAYILPNAAASVERPMDYATFVARTGWRVLDGLSVTGSLR</sequence>
<dbReference type="GO" id="GO:0000014">
    <property type="term" value="F:single-stranded DNA endodeoxyribonuclease activity"/>
    <property type="evidence" value="ECO:0007669"/>
    <property type="project" value="TreeGrafter"/>
</dbReference>
<name>A0AAE4G9H2_9BURK</name>
<dbReference type="PANTHER" id="PTHR13966:SF5">
    <property type="entry name" value="ENDONUCLEASE G, MITOCHONDRIAL"/>
    <property type="match status" value="1"/>
</dbReference>
<evidence type="ECO:0000256" key="5">
    <source>
        <dbReference type="ARBA" id="ARBA00022759"/>
    </source>
</evidence>
<comment type="similarity">
    <text evidence="2 10">Belongs to the DNA/RNA non-specific endonuclease family.</text>
</comment>
<dbReference type="PROSITE" id="PS01070">
    <property type="entry name" value="NUCLEASE_NON_SPEC"/>
    <property type="match status" value="1"/>
</dbReference>
<keyword evidence="4 9" id="KW-0479">Metal-binding</keyword>
<comment type="cofactor">
    <cofactor evidence="1 10">
        <name>Mg(2+)</name>
        <dbReference type="ChEBI" id="CHEBI:18420"/>
    </cofactor>
</comment>
<evidence type="ECO:0000256" key="6">
    <source>
        <dbReference type="ARBA" id="ARBA00022801"/>
    </source>
</evidence>
<dbReference type="AlphaFoldDB" id="A0AAE4G9H2"/>
<dbReference type="InterPro" id="IPR018524">
    <property type="entry name" value="DNA/RNA_endonuclease_AS"/>
</dbReference>
<evidence type="ECO:0000256" key="9">
    <source>
        <dbReference type="PIRSR" id="PIRSR640255-2"/>
    </source>
</evidence>
<keyword evidence="5 10" id="KW-0255">Endonuclease</keyword>
<dbReference type="GO" id="GO:0046872">
    <property type="term" value="F:metal ion binding"/>
    <property type="evidence" value="ECO:0007669"/>
    <property type="project" value="UniProtKB-KW"/>
</dbReference>
<keyword evidence="3 10" id="KW-0540">Nuclease</keyword>
<dbReference type="InterPro" id="IPR040255">
    <property type="entry name" value="Non-specific_endonuclease"/>
</dbReference>
<evidence type="ECO:0000256" key="2">
    <source>
        <dbReference type="ARBA" id="ARBA00010052"/>
    </source>
</evidence>
<evidence type="ECO:0000259" key="12">
    <source>
        <dbReference type="SMART" id="SM00892"/>
    </source>
</evidence>
<dbReference type="GO" id="GO:0003676">
    <property type="term" value="F:nucleic acid binding"/>
    <property type="evidence" value="ECO:0007669"/>
    <property type="project" value="InterPro"/>
</dbReference>
<proteinExistence type="inferred from homology"/>
<dbReference type="Gene3D" id="3.40.570.10">
    <property type="entry name" value="Extracellular Endonuclease, subunit A"/>
    <property type="match status" value="1"/>
</dbReference>
<feature type="active site" description="Proton acceptor" evidence="8">
    <location>
        <position position="159"/>
    </location>
</feature>
<keyword evidence="6 10" id="KW-0378">Hydrolase</keyword>
<dbReference type="InterPro" id="IPR001604">
    <property type="entry name" value="Endo_G_ENPP1-like_dom"/>
</dbReference>
<dbReference type="SMART" id="SM00477">
    <property type="entry name" value="NUC"/>
    <property type="match status" value="1"/>
</dbReference>
<feature type="domain" description="DNA/RNA non-specific endonuclease/pyrophosphatase/phosphodiesterase" evidence="12">
    <location>
        <begin position="93"/>
        <end position="288"/>
    </location>
</feature>
<feature type="domain" description="ENPP1-3/EXOG-like endonuclease/phosphodiesterase" evidence="11">
    <location>
        <begin position="94"/>
        <end position="288"/>
    </location>
</feature>
<keyword evidence="7" id="KW-0460">Magnesium</keyword>
<evidence type="ECO:0000259" key="11">
    <source>
        <dbReference type="SMART" id="SM00477"/>
    </source>
</evidence>
<evidence type="ECO:0000256" key="10">
    <source>
        <dbReference type="RuleBase" id="RU366055"/>
    </source>
</evidence>
<dbReference type="SUPFAM" id="SSF54060">
    <property type="entry name" value="His-Me finger endonucleases"/>
    <property type="match status" value="1"/>
</dbReference>
<protein>
    <recommendedName>
        <fullName evidence="10">Endonuclease</fullName>
        <ecNumber evidence="10">3.1.30.-</ecNumber>
    </recommendedName>
</protein>
<reference evidence="13" key="1">
    <citation type="submission" date="2023-02" db="EMBL/GenBank/DDBJ databases">
        <title>Description of Herbaspirillum huttiense subsp. nephrolepsisexaltata and Herbaspirillum huttiense subsp. lycopersicon.</title>
        <authorList>
            <person name="Poudel M."/>
            <person name="Sharma A."/>
            <person name="Goss E."/>
            <person name="Tapia J.H."/>
            <person name="Harmon C.M."/>
            <person name="Jones J.B."/>
        </authorList>
    </citation>
    <scope>NUCLEOTIDE SEQUENCE</scope>
    <source>
        <strain evidence="13">NC40101</strain>
    </source>
</reference>
<feature type="binding site" evidence="9">
    <location>
        <position position="189"/>
    </location>
    <ligand>
        <name>Mg(2+)</name>
        <dbReference type="ChEBI" id="CHEBI:18420"/>
        <note>catalytic</note>
    </ligand>
</feature>
<dbReference type="InterPro" id="IPR020821">
    <property type="entry name" value="ENPP1-3/EXOG-like_nuc-like"/>
</dbReference>
<dbReference type="InterPro" id="IPR044929">
    <property type="entry name" value="DNA/RNA_non-sp_Endonuclease_sf"/>
</dbReference>
<evidence type="ECO:0000256" key="4">
    <source>
        <dbReference type="ARBA" id="ARBA00022723"/>
    </source>
</evidence>
<dbReference type="PANTHER" id="PTHR13966">
    <property type="entry name" value="ENDONUCLEASE RELATED"/>
    <property type="match status" value="1"/>
</dbReference>
<evidence type="ECO:0000256" key="3">
    <source>
        <dbReference type="ARBA" id="ARBA00022722"/>
    </source>
</evidence>
<comment type="caution">
    <text evidence="13">The sequence shown here is derived from an EMBL/GenBank/DDBJ whole genome shotgun (WGS) entry which is preliminary data.</text>
</comment>
<dbReference type="GO" id="GO:0004521">
    <property type="term" value="F:RNA endonuclease activity"/>
    <property type="evidence" value="ECO:0007669"/>
    <property type="project" value="TreeGrafter"/>
</dbReference>
<gene>
    <name evidence="13" type="ORF">RJN63_12150</name>
</gene>
<dbReference type="EMBL" id="JAVRAA010000005">
    <property type="protein sequence ID" value="MDT0337586.1"/>
    <property type="molecule type" value="Genomic_DNA"/>
</dbReference>
<dbReference type="RefSeq" id="WP_310837638.1">
    <property type="nucleotide sequence ID" value="NZ_JAVLSM010000007.1"/>
</dbReference>
<organism evidence="13">
    <name type="scientific">Herbaspirillum huttiense subsp. nephrolepidis</name>
    <dbReference type="NCBI Taxonomy" id="3075126"/>
    <lineage>
        <taxon>Bacteria</taxon>
        <taxon>Pseudomonadati</taxon>
        <taxon>Pseudomonadota</taxon>
        <taxon>Betaproteobacteria</taxon>
        <taxon>Burkholderiales</taxon>
        <taxon>Oxalobacteraceae</taxon>
        <taxon>Herbaspirillum</taxon>
    </lineage>
</organism>
<dbReference type="InterPro" id="IPR044925">
    <property type="entry name" value="His-Me_finger_sf"/>
</dbReference>
<dbReference type="EC" id="3.1.30.-" evidence="10"/>
<dbReference type="Pfam" id="PF01223">
    <property type="entry name" value="Endonuclease_NS"/>
    <property type="match status" value="1"/>
</dbReference>
<evidence type="ECO:0000256" key="1">
    <source>
        <dbReference type="ARBA" id="ARBA00001946"/>
    </source>
</evidence>
<evidence type="ECO:0000256" key="7">
    <source>
        <dbReference type="ARBA" id="ARBA00022842"/>
    </source>
</evidence>
<dbReference type="PROSITE" id="PS51257">
    <property type="entry name" value="PROKAR_LIPOPROTEIN"/>
    <property type="match status" value="1"/>
</dbReference>